<evidence type="ECO:0000256" key="1">
    <source>
        <dbReference type="ARBA" id="ARBA00022723"/>
    </source>
</evidence>
<evidence type="ECO:0000256" key="3">
    <source>
        <dbReference type="ARBA" id="ARBA00023211"/>
    </source>
</evidence>
<feature type="region of interest" description="Disordered" evidence="4">
    <location>
        <begin position="335"/>
        <end position="356"/>
    </location>
</feature>
<evidence type="ECO:0000313" key="7">
    <source>
        <dbReference type="Proteomes" id="UP001164746"/>
    </source>
</evidence>
<dbReference type="Proteomes" id="UP001164746">
    <property type="component" value="Chromosome 16"/>
</dbReference>
<feature type="compositionally biased region" description="Basic and acidic residues" evidence="4">
    <location>
        <begin position="335"/>
        <end position="348"/>
    </location>
</feature>
<evidence type="ECO:0000259" key="5">
    <source>
        <dbReference type="PROSITE" id="PS50191"/>
    </source>
</evidence>
<protein>
    <submittedName>
        <fullName evidence="6">PRUN2-like protein</fullName>
    </submittedName>
</protein>
<keyword evidence="3" id="KW-0464">Manganese</keyword>
<dbReference type="Gene3D" id="3.40.525.10">
    <property type="entry name" value="CRAL-TRIO lipid binding domain"/>
    <property type="match status" value="1"/>
</dbReference>
<dbReference type="InterPro" id="IPR036865">
    <property type="entry name" value="CRAL-TRIO_dom_sf"/>
</dbReference>
<feature type="compositionally biased region" description="Basic and acidic residues" evidence="4">
    <location>
        <begin position="47"/>
        <end position="94"/>
    </location>
</feature>
<evidence type="ECO:0000313" key="6">
    <source>
        <dbReference type="EMBL" id="WAR29682.1"/>
    </source>
</evidence>
<dbReference type="SUPFAM" id="SSF52087">
    <property type="entry name" value="CRAL/TRIO domain"/>
    <property type="match status" value="1"/>
</dbReference>
<dbReference type="PANTHER" id="PTHR12112:SF22">
    <property type="entry name" value="MANGANESE-DEPENDENT INORGANIC PYROPHOSPHATASE-RELATED"/>
    <property type="match status" value="1"/>
</dbReference>
<keyword evidence="1" id="KW-0479">Metal-binding</keyword>
<dbReference type="InterPro" id="IPR001251">
    <property type="entry name" value="CRAL-TRIO_dom"/>
</dbReference>
<keyword evidence="7" id="KW-1185">Reference proteome</keyword>
<feature type="region of interest" description="Disordered" evidence="4">
    <location>
        <begin position="46"/>
        <end position="126"/>
    </location>
</feature>
<evidence type="ECO:0000256" key="2">
    <source>
        <dbReference type="ARBA" id="ARBA00022801"/>
    </source>
</evidence>
<evidence type="ECO:0000256" key="4">
    <source>
        <dbReference type="SAM" id="MobiDB-lite"/>
    </source>
</evidence>
<accession>A0ABY7G8K9</accession>
<dbReference type="CDD" id="cd00170">
    <property type="entry name" value="SEC14"/>
    <property type="match status" value="1"/>
</dbReference>
<dbReference type="EMBL" id="CP111027">
    <property type="protein sequence ID" value="WAR29682.1"/>
    <property type="molecule type" value="Genomic_DNA"/>
</dbReference>
<reference evidence="6" key="1">
    <citation type="submission" date="2022-11" db="EMBL/GenBank/DDBJ databases">
        <title>Centuries of genome instability and evolution in soft-shell clam transmissible cancer (bioRxiv).</title>
        <authorList>
            <person name="Hart S.F.M."/>
            <person name="Yonemitsu M.A."/>
            <person name="Giersch R.M."/>
            <person name="Beal B.F."/>
            <person name="Arriagada G."/>
            <person name="Davis B.W."/>
            <person name="Ostrander E.A."/>
            <person name="Goff S.P."/>
            <person name="Metzger M.J."/>
        </authorList>
    </citation>
    <scope>NUCLEOTIDE SEQUENCE</scope>
    <source>
        <strain evidence="6">MELC-2E11</strain>
        <tissue evidence="6">Siphon/mantle</tissue>
    </source>
</reference>
<feature type="domain" description="CRAL-TRIO" evidence="5">
    <location>
        <begin position="178"/>
        <end position="324"/>
    </location>
</feature>
<sequence length="356" mass="41235">MDNPSSYVSNLTRNSEKVMRNKSNKAIWRLSFEPVDDDEDFIIDQHAVVEKSQEQTKEQTKEQTEKPVADSNKHVESKVKVKGMDDTQEWHEDPIPGMGAEQVVSESESESDSDSEYGRPVRPDSLLNGARRKKKIAATNLLSPDSTDAMLEGVDDLPTPDDLDTPDDLEGEGLEWEGYYGDGLNAIILFCGCYLPDRSRGDYNYVMDNLFLYVISTLELLVADDYMIVYFHGATPRRQMPSFGWLKRCYQMIDRRLRKNLKGMLMVHPTLWLKTVVLMTKPFISSKFSSKLRIVKTLHELGKIVPMEYIYVPDPVQHTERMLQTDPLYLEKWEKEQEKRGQTPEKKRFSFFKRKK</sequence>
<feature type="region of interest" description="Disordered" evidence="4">
    <location>
        <begin position="1"/>
        <end position="20"/>
    </location>
</feature>
<dbReference type="PANTHER" id="PTHR12112">
    <property type="entry name" value="BNIP - RELATED"/>
    <property type="match status" value="1"/>
</dbReference>
<dbReference type="Pfam" id="PF13716">
    <property type="entry name" value="CRAL_TRIO_2"/>
    <property type="match status" value="1"/>
</dbReference>
<proteinExistence type="predicted"/>
<dbReference type="SMART" id="SM00516">
    <property type="entry name" value="SEC14"/>
    <property type="match status" value="1"/>
</dbReference>
<dbReference type="PROSITE" id="PS50191">
    <property type="entry name" value="CRAL_TRIO"/>
    <property type="match status" value="1"/>
</dbReference>
<gene>
    <name evidence="6" type="ORF">MAR_003250</name>
</gene>
<organism evidence="6 7">
    <name type="scientific">Mya arenaria</name>
    <name type="common">Soft-shell clam</name>
    <dbReference type="NCBI Taxonomy" id="6604"/>
    <lineage>
        <taxon>Eukaryota</taxon>
        <taxon>Metazoa</taxon>
        <taxon>Spiralia</taxon>
        <taxon>Lophotrochozoa</taxon>
        <taxon>Mollusca</taxon>
        <taxon>Bivalvia</taxon>
        <taxon>Autobranchia</taxon>
        <taxon>Heteroconchia</taxon>
        <taxon>Euheterodonta</taxon>
        <taxon>Imparidentia</taxon>
        <taxon>Neoheterodontei</taxon>
        <taxon>Myida</taxon>
        <taxon>Myoidea</taxon>
        <taxon>Myidae</taxon>
        <taxon>Mya</taxon>
    </lineage>
</organism>
<keyword evidence="2" id="KW-0378">Hydrolase</keyword>
<feature type="compositionally biased region" description="Polar residues" evidence="4">
    <location>
        <begin position="1"/>
        <end position="13"/>
    </location>
</feature>
<name>A0ABY7G8K9_MYAAR</name>